<dbReference type="EMBL" id="FOIQ01000003">
    <property type="protein sequence ID" value="SEW10777.1"/>
    <property type="molecule type" value="Genomic_DNA"/>
</dbReference>
<evidence type="ECO:0008006" key="4">
    <source>
        <dbReference type="Google" id="ProtNLM"/>
    </source>
</evidence>
<proteinExistence type="predicted"/>
<feature type="chain" id="PRO_5011554646" description="Outer membrane protein beta-barrel domain-containing protein" evidence="1">
    <location>
        <begin position="20"/>
        <end position="399"/>
    </location>
</feature>
<gene>
    <name evidence="2" type="ORF">SAMN04487850_1694</name>
</gene>
<sequence length="399" mass="45622">MKKVFFFVLLAISATAAMAQSNPRTGFIITNDGDTVRGIIDFRTNEKLSRQCDFWANGGSEGKTYKPGDIEGFRFDEGGKYFVTRRLTVAGDTQLYFAEFMVQGKMNLYCVAYNSDEYFFFEREDGEMAELTNRAFYTSSTLAREQEKEQERKAQYGKVRFLLKDSWKAIKDMNDKDMSRKKLVSIVRDYHDDVCTDGSTCMVYEYKPKSDKAKCYVKAFAGYAYYSKERTVNQTLEDASYHGNALEFGLGVETEINRMVRGGSVEFCVAYSPKTKFEHDVMVLGGHEPSHTIYERDSRWTFSVGLVKRFGKGKICPLVRAGGFYTLHYGNHESRYYMSKKIVDTEWDNTAFFGAYLGAGAQMAMGRHFVRLHGDWYKSLAISNTGNMMKWGITAEFGL</sequence>
<evidence type="ECO:0000313" key="3">
    <source>
        <dbReference type="Proteomes" id="UP000199373"/>
    </source>
</evidence>
<reference evidence="2 3" key="1">
    <citation type="submission" date="2016-10" db="EMBL/GenBank/DDBJ databases">
        <authorList>
            <person name="de Groot N.N."/>
        </authorList>
    </citation>
    <scope>NUCLEOTIDE SEQUENCE [LARGE SCALE GENOMIC DNA]</scope>
    <source>
        <strain evidence="2 3">TC2-24</strain>
    </source>
</reference>
<name>A0A1I0P8Q0_9BACT</name>
<accession>A0A1I0P8Q0</accession>
<feature type="signal peptide" evidence="1">
    <location>
        <begin position="1"/>
        <end position="19"/>
    </location>
</feature>
<keyword evidence="3" id="KW-1185">Reference proteome</keyword>
<dbReference type="AlphaFoldDB" id="A0A1I0P8Q0"/>
<organism evidence="2 3">
    <name type="scientific">Prevotella aff. ruminicola Tc2-24</name>
    <dbReference type="NCBI Taxonomy" id="81582"/>
    <lineage>
        <taxon>Bacteria</taxon>
        <taxon>Pseudomonadati</taxon>
        <taxon>Bacteroidota</taxon>
        <taxon>Bacteroidia</taxon>
        <taxon>Bacteroidales</taxon>
        <taxon>Prevotellaceae</taxon>
        <taxon>Prevotella</taxon>
    </lineage>
</organism>
<dbReference type="Proteomes" id="UP000199373">
    <property type="component" value="Unassembled WGS sequence"/>
</dbReference>
<protein>
    <recommendedName>
        <fullName evidence="4">Outer membrane protein beta-barrel domain-containing protein</fullName>
    </recommendedName>
</protein>
<dbReference type="RefSeq" id="WP_143065757.1">
    <property type="nucleotide sequence ID" value="NZ_FOIQ01000003.1"/>
</dbReference>
<evidence type="ECO:0000256" key="1">
    <source>
        <dbReference type="SAM" id="SignalP"/>
    </source>
</evidence>
<evidence type="ECO:0000313" key="2">
    <source>
        <dbReference type="EMBL" id="SEW10777.1"/>
    </source>
</evidence>
<keyword evidence="1" id="KW-0732">Signal</keyword>